<dbReference type="Gene3D" id="1.25.40.10">
    <property type="entry name" value="Tetratricopeptide repeat domain"/>
    <property type="match status" value="1"/>
</dbReference>
<evidence type="ECO:0000313" key="2">
    <source>
        <dbReference type="EMBL" id="MBT1710367.1"/>
    </source>
</evidence>
<feature type="chain" id="PRO_5043017420" evidence="1">
    <location>
        <begin position="26"/>
        <end position="869"/>
    </location>
</feature>
<dbReference type="RefSeq" id="WP_254085943.1">
    <property type="nucleotide sequence ID" value="NZ_JAHESE010000021.1"/>
</dbReference>
<dbReference type="PANTHER" id="PTHR37841">
    <property type="entry name" value="GLR2918 PROTEIN"/>
    <property type="match status" value="1"/>
</dbReference>
<organism evidence="2 3">
    <name type="scientific">Dawidia cretensis</name>
    <dbReference type="NCBI Taxonomy" id="2782350"/>
    <lineage>
        <taxon>Bacteria</taxon>
        <taxon>Pseudomonadati</taxon>
        <taxon>Bacteroidota</taxon>
        <taxon>Cytophagia</taxon>
        <taxon>Cytophagales</taxon>
        <taxon>Chryseotaleaceae</taxon>
        <taxon>Dawidia</taxon>
    </lineage>
</organism>
<accession>A0AAP2GWB3</accession>
<dbReference type="InterPro" id="IPR032774">
    <property type="entry name" value="WG_beta_rep"/>
</dbReference>
<reference evidence="2 3" key="1">
    <citation type="submission" date="2021-05" db="EMBL/GenBank/DDBJ databases">
        <title>A Polyphasic approach of four new species of the genus Ohtaekwangia: Ohtaekwangia histidinii sp. nov., Ohtaekwangia cretensis sp. nov., Ohtaekwangia indiensis sp. nov., Ohtaekwangia reichenbachii sp. nov. from diverse environment.</title>
        <authorList>
            <person name="Octaviana S."/>
        </authorList>
    </citation>
    <scope>NUCLEOTIDE SEQUENCE [LARGE SCALE GENOMIC DNA]</scope>
    <source>
        <strain evidence="2 3">PWU5</strain>
    </source>
</reference>
<keyword evidence="3" id="KW-1185">Reference proteome</keyword>
<comment type="caution">
    <text evidence="2">The sequence shown here is derived from an EMBL/GenBank/DDBJ whole genome shotgun (WGS) entry which is preliminary data.</text>
</comment>
<protein>
    <submittedName>
        <fullName evidence="2">WG repeat-containing protein</fullName>
    </submittedName>
</protein>
<gene>
    <name evidence="2" type="ORF">KK062_19120</name>
</gene>
<sequence>MKRWRLIKPLTIVCLALLAPVCLWAQFAPERAAWSNLSRHKWERAYEQGRKALHRDSVNATANYVMASYFFAPENPAFQVDSAYRYTLAAQADYRHTSPRQRDRLKRFPLDSLILLRLRGQIDSAAFGRARKLHTEKAYVDFLVSFPAAQQQGEARDLRDEVAFEQAVTDNTYQAFGHYLARYPNARQAAEARSRYEQLLYEASTRDQHLSSYEQFVHDHPDSPYRAEAERNIFEIATAAGTAEPFIAFLEKYPHSRERIGARNLLYHLLPEDLTVEQLPPVLQQDSLNRVRVADQGYLVPFLHKGHFGFMDEDGKEVLDAAIDELESEYLCGNIHEDILILPNGIMARNGVMIYRGAVSGVEDLGAGFLLVQGDACTRVVHKTGFIPLDSCVQDARMLSSRLLAIRTNDHWSVRTLAGRLLLGASWDDVQAAGNVVILKKNEKYWLTTLEQVACIADQQPLGLRDVFNDVKPWPNGLIWFRAGSHEGVLGQHLDIQVPARQQRLAPAFFGALATTADTRQILYDTRHKTADPYDSVAVNEPWVAAKAGYTWHLLLPMRQAIAIADYDSLYMAGPFAVGVRNDSLFAHMTSGAVLPFEVGARIEFVPGQDSSAFLAVDFNKARTVYNRDGHKLFGGAYDRIQYAGQGLFIVSRKEKKGLVTDDGKPVLPIEYDAIGSASNGTVSLLRAMKFGMFDIVRKKLIKPLYAKNLQPYNDQAIVSFKEGHYGFIGWDNNMLGDFDFAEVKAWNDSVALVKKDGHWMLYNIATHTVVLDNIKGYELIRDTPTEKLAIIRQDGRYGVLHSRRGTIIPITYSDIVNVGSAEIPMYFTEKHVEEASLFVVIYYSHDGQLIRKEVYDQDAYEKIYCSDL</sequence>
<dbReference type="Proteomes" id="UP001319080">
    <property type="component" value="Unassembled WGS sequence"/>
</dbReference>
<dbReference type="InterPro" id="IPR011990">
    <property type="entry name" value="TPR-like_helical_dom_sf"/>
</dbReference>
<proteinExistence type="predicted"/>
<dbReference type="Pfam" id="PF14903">
    <property type="entry name" value="WG_beta_rep"/>
    <property type="match status" value="1"/>
</dbReference>
<dbReference type="AlphaFoldDB" id="A0AAP2GWB3"/>
<feature type="signal peptide" evidence="1">
    <location>
        <begin position="1"/>
        <end position="25"/>
    </location>
</feature>
<evidence type="ECO:0000256" key="1">
    <source>
        <dbReference type="SAM" id="SignalP"/>
    </source>
</evidence>
<keyword evidence="1" id="KW-0732">Signal</keyword>
<evidence type="ECO:0000313" key="3">
    <source>
        <dbReference type="Proteomes" id="UP001319080"/>
    </source>
</evidence>
<name>A0AAP2GWB3_9BACT</name>
<dbReference type="EMBL" id="JAHESE010000021">
    <property type="protein sequence ID" value="MBT1710367.1"/>
    <property type="molecule type" value="Genomic_DNA"/>
</dbReference>
<dbReference type="PANTHER" id="PTHR37841:SF1">
    <property type="entry name" value="DUF3298 DOMAIN-CONTAINING PROTEIN"/>
    <property type="match status" value="1"/>
</dbReference>